<dbReference type="SUPFAM" id="SSF69255">
    <property type="entry name" value="gp5 N-terminal domain-like"/>
    <property type="match status" value="1"/>
</dbReference>
<dbReference type="AlphaFoldDB" id="A0A378RNQ0"/>
<dbReference type="EMBL" id="UGQL01000001">
    <property type="protein sequence ID" value="STZ28672.1"/>
    <property type="molecule type" value="Genomic_DNA"/>
</dbReference>
<dbReference type="RefSeq" id="WP_115091685.1">
    <property type="nucleotide sequence ID" value="NZ_CP068107.1"/>
</dbReference>
<evidence type="ECO:0000313" key="3">
    <source>
        <dbReference type="Proteomes" id="UP000255024"/>
    </source>
</evidence>
<dbReference type="Gene3D" id="3.55.50.10">
    <property type="entry name" value="Baseplate protein-like domains"/>
    <property type="match status" value="1"/>
</dbReference>
<keyword evidence="3" id="KW-1185">Reference proteome</keyword>
<name>A0A378RNQ0_MYROD</name>
<dbReference type="Gene3D" id="2.30.110.50">
    <property type="match status" value="1"/>
</dbReference>
<dbReference type="InterPro" id="IPR006531">
    <property type="entry name" value="Gp5/Vgr_OB"/>
</dbReference>
<protein>
    <submittedName>
        <fullName evidence="2">Uncharacterized protein conserved in bacteria</fullName>
    </submittedName>
</protein>
<dbReference type="Pfam" id="PF05954">
    <property type="entry name" value="Phage_GPD"/>
    <property type="match status" value="1"/>
</dbReference>
<dbReference type="SUPFAM" id="SSF69349">
    <property type="entry name" value="Phage fibre proteins"/>
    <property type="match status" value="1"/>
</dbReference>
<dbReference type="InterPro" id="IPR037026">
    <property type="entry name" value="Vgr_OB-fold_dom_sf"/>
</dbReference>
<organism evidence="2 3">
    <name type="scientific">Myroides odoratus</name>
    <name type="common">Flavobacterium odoratum</name>
    <dbReference type="NCBI Taxonomy" id="256"/>
    <lineage>
        <taxon>Bacteria</taxon>
        <taxon>Pseudomonadati</taxon>
        <taxon>Bacteroidota</taxon>
        <taxon>Flavobacteriia</taxon>
        <taxon>Flavobacteriales</taxon>
        <taxon>Flavobacteriaceae</taxon>
        <taxon>Myroides</taxon>
    </lineage>
</organism>
<accession>A0A378RNQ0</accession>
<dbReference type="Gene3D" id="2.40.50.230">
    <property type="entry name" value="Gp5 N-terminal domain"/>
    <property type="match status" value="1"/>
</dbReference>
<evidence type="ECO:0000259" key="1">
    <source>
        <dbReference type="Pfam" id="PF04717"/>
    </source>
</evidence>
<dbReference type="SUPFAM" id="SSF69279">
    <property type="entry name" value="Phage tail proteins"/>
    <property type="match status" value="1"/>
</dbReference>
<reference evidence="2 3" key="1">
    <citation type="submission" date="2018-06" db="EMBL/GenBank/DDBJ databases">
        <authorList>
            <consortium name="Pathogen Informatics"/>
            <person name="Doyle S."/>
        </authorList>
    </citation>
    <scope>NUCLEOTIDE SEQUENCE [LARGE SCALE GENOMIC DNA]</scope>
    <source>
        <strain evidence="2 3">NCTC11179</strain>
    </source>
</reference>
<proteinExistence type="predicted"/>
<dbReference type="Proteomes" id="UP000255024">
    <property type="component" value="Unassembled WGS sequence"/>
</dbReference>
<dbReference type="Pfam" id="PF04717">
    <property type="entry name" value="Phage_base_V"/>
    <property type="match status" value="1"/>
</dbReference>
<gene>
    <name evidence="2" type="ORF">NCTC11179_02240</name>
</gene>
<sequence length="643" mass="71324">MFSTYTESAEDSLFSTKPLNNNSNATAIAKHYIPGIHQLVEVKFIVEGKELINYKNFELTQSTQTHHSFTVSFSSDCLGNKETYQMEEGQELLGKNLLVSIRYKHLVDKPERFFSGVIMQVSFDQDHGNEGYLILKGNSPTILLDQAPHMQSFGGTTPVSLDDIVNEILNQGYHQNRFFQSEIKLSKGIRTAYSCQYNETAYNYLARLAAMYGEQFFYDGEILHFGELPHGGKPISLIYGRDVSQVEIRMQARHVNRDFYGYNSFNDEHLHAETETDLDVKGTLAKSSYARSKEIFKAPSLQQAPLKASTDQDVLYAQRGAIGSEGIQVFVTTGVTTIPFLYPGCVVELNMLHPNKKVSRHFTTLVITDIEHTVDALGQYTGKFKAVDAQTGYIPQAFFTMPITEQQIGIVVSNDDPEGKGRVQVQFNWQDASQQTDFIRVMSGDAGSSTAVKRNRGMVFIPEKGDQVMVGFVNNHPDRPFVLGSLFHGGTAAGGGPNNQIKSIQTRSGHTLKFTEEESIEIFDASGNCIVLDTTGKSITVFAPENILLTAKNIQFQASDNISATAGENIVLQAEHDIEQTAGSGFSLTAKDSYTQISARTSLETKEYFVTSKVGRIEATADNLQLSSSFEVEVLSTKKVKMF</sequence>
<dbReference type="Gene3D" id="4.10.220.110">
    <property type="match status" value="1"/>
</dbReference>
<evidence type="ECO:0000313" key="2">
    <source>
        <dbReference type="EMBL" id="STZ28672.1"/>
    </source>
</evidence>
<feature type="domain" description="Gp5/Type VI secretion system Vgr protein OB-fold" evidence="1">
    <location>
        <begin position="407"/>
        <end position="487"/>
    </location>
</feature>